<keyword evidence="8" id="KW-1185">Reference proteome</keyword>
<keyword evidence="4 6" id="KW-1133">Transmembrane helix</keyword>
<evidence type="ECO:0000256" key="1">
    <source>
        <dbReference type="ARBA" id="ARBA00004141"/>
    </source>
</evidence>
<dbReference type="PANTHER" id="PTHR31885:SF6">
    <property type="entry name" value="GH04784P"/>
    <property type="match status" value="1"/>
</dbReference>
<evidence type="ECO:0000256" key="5">
    <source>
        <dbReference type="ARBA" id="ARBA00023136"/>
    </source>
</evidence>
<dbReference type="InterPro" id="IPR012506">
    <property type="entry name" value="TMEM86B-like"/>
</dbReference>
<evidence type="ECO:0000256" key="6">
    <source>
        <dbReference type="SAM" id="Phobius"/>
    </source>
</evidence>
<evidence type="ECO:0000313" key="7">
    <source>
        <dbReference type="EMBL" id="KAL0961037.1"/>
    </source>
</evidence>
<proteinExistence type="inferred from homology"/>
<reference evidence="8" key="1">
    <citation type="submission" date="2024-06" db="EMBL/GenBank/DDBJ databases">
        <title>Multi-omics analyses provide insights into the biosynthesis of the anticancer antibiotic pleurotin in Hohenbuehelia grisea.</title>
        <authorList>
            <person name="Weaver J.A."/>
            <person name="Alberti F."/>
        </authorList>
    </citation>
    <scope>NUCLEOTIDE SEQUENCE [LARGE SCALE GENOMIC DNA]</scope>
    <source>
        <strain evidence="8">T-177</strain>
    </source>
</reference>
<dbReference type="EMBL" id="JASNQZ010000001">
    <property type="protein sequence ID" value="KAL0961037.1"/>
    <property type="molecule type" value="Genomic_DNA"/>
</dbReference>
<comment type="subcellular location">
    <subcellularLocation>
        <location evidence="1">Membrane</location>
        <topology evidence="1">Multi-pass membrane protein</topology>
    </subcellularLocation>
</comment>
<evidence type="ECO:0000256" key="2">
    <source>
        <dbReference type="ARBA" id="ARBA00007375"/>
    </source>
</evidence>
<accession>A0ABR3K119</accession>
<feature type="transmembrane region" description="Helical" evidence="6">
    <location>
        <begin position="68"/>
        <end position="85"/>
    </location>
</feature>
<name>A0ABR3K119_9AGAR</name>
<comment type="similarity">
    <text evidence="2">Belongs to the TMEM86 family.</text>
</comment>
<feature type="transmembrane region" description="Helical" evidence="6">
    <location>
        <begin position="91"/>
        <end position="109"/>
    </location>
</feature>
<evidence type="ECO:0000256" key="4">
    <source>
        <dbReference type="ARBA" id="ARBA00022989"/>
    </source>
</evidence>
<evidence type="ECO:0000256" key="3">
    <source>
        <dbReference type="ARBA" id="ARBA00022692"/>
    </source>
</evidence>
<keyword evidence="3 6" id="KW-0812">Transmembrane</keyword>
<organism evidence="7 8">
    <name type="scientific">Hohenbuehelia grisea</name>
    <dbReference type="NCBI Taxonomy" id="104357"/>
    <lineage>
        <taxon>Eukaryota</taxon>
        <taxon>Fungi</taxon>
        <taxon>Dikarya</taxon>
        <taxon>Basidiomycota</taxon>
        <taxon>Agaricomycotina</taxon>
        <taxon>Agaricomycetes</taxon>
        <taxon>Agaricomycetidae</taxon>
        <taxon>Agaricales</taxon>
        <taxon>Pleurotineae</taxon>
        <taxon>Pleurotaceae</taxon>
        <taxon>Hohenbuehelia</taxon>
    </lineage>
</organism>
<feature type="transmembrane region" description="Helical" evidence="6">
    <location>
        <begin position="151"/>
        <end position="182"/>
    </location>
</feature>
<evidence type="ECO:0008006" key="9">
    <source>
        <dbReference type="Google" id="ProtNLM"/>
    </source>
</evidence>
<dbReference type="Pfam" id="PF07947">
    <property type="entry name" value="YhhN"/>
    <property type="match status" value="1"/>
</dbReference>
<dbReference type="Proteomes" id="UP001556367">
    <property type="component" value="Unassembled WGS sequence"/>
</dbReference>
<protein>
    <recommendedName>
        <fullName evidence="9">YhhN-like protein</fullName>
    </recommendedName>
</protein>
<dbReference type="PANTHER" id="PTHR31885">
    <property type="entry name" value="GH04784P"/>
    <property type="match status" value="1"/>
</dbReference>
<feature type="transmembrane region" description="Helical" evidence="6">
    <location>
        <begin position="21"/>
        <end position="39"/>
    </location>
</feature>
<gene>
    <name evidence="7" type="ORF">HGRIS_006027</name>
</gene>
<feature type="transmembrane region" description="Helical" evidence="6">
    <location>
        <begin position="121"/>
        <end position="139"/>
    </location>
</feature>
<comment type="caution">
    <text evidence="7">The sequence shown here is derived from an EMBL/GenBank/DDBJ whole genome shotgun (WGS) entry which is preliminary data.</text>
</comment>
<keyword evidence="5 6" id="KW-0472">Membrane</keyword>
<sequence>MRNQGSPAWSFKLDQSIIMHPGVIITSVALVLLLLAEYQGNKSQVWVWKPLASCGFLFFALKAPKFDAIMFTGLCLAWLGDVLLIPADERIFQAGIASFLFGHVFYAIAFYQNNVIHARTAALAIAPLAVIFAAVNHILSPNVPSDMQIPVIAYMFVISAMVDVAIATHDTTVIVGALLFYISDFLVARDQFLSPGFSNKAVGLPLYYGAQLILGWTLY</sequence>
<evidence type="ECO:0000313" key="8">
    <source>
        <dbReference type="Proteomes" id="UP001556367"/>
    </source>
</evidence>